<reference evidence="8" key="1">
    <citation type="submission" date="2020-10" db="EMBL/GenBank/DDBJ databases">
        <authorList>
            <person name="Kikuchi T."/>
        </authorList>
    </citation>
    <scope>NUCLEOTIDE SEQUENCE</scope>
    <source>
        <strain evidence="8">NKZ352</strain>
    </source>
</reference>
<dbReference type="Proteomes" id="UP000835052">
    <property type="component" value="Unassembled WGS sequence"/>
</dbReference>
<comment type="similarity">
    <text evidence="6">Belongs to the B9D family.</text>
</comment>
<proteinExistence type="inferred from homology"/>
<dbReference type="PANTHER" id="PTHR12968:SF2">
    <property type="entry name" value="B9 DOMAIN-CONTAINING PROTEIN 2"/>
    <property type="match status" value="1"/>
</dbReference>
<dbReference type="OrthoDB" id="184109at2759"/>
<evidence type="ECO:0000256" key="3">
    <source>
        <dbReference type="ARBA" id="ARBA00022794"/>
    </source>
</evidence>
<keyword evidence="4" id="KW-0206">Cytoskeleton</keyword>
<evidence type="ECO:0000256" key="2">
    <source>
        <dbReference type="ARBA" id="ARBA00022490"/>
    </source>
</evidence>
<keyword evidence="2" id="KW-0963">Cytoplasm</keyword>
<accession>A0A8S1H5V3</accession>
<gene>
    <name evidence="8" type="ORF">CAUJ_LOCUS6706</name>
</gene>
<comment type="caution">
    <text evidence="8">The sequence shown here is derived from an EMBL/GenBank/DDBJ whole genome shotgun (WGS) entry which is preliminary data.</text>
</comment>
<evidence type="ECO:0000313" key="8">
    <source>
        <dbReference type="EMBL" id="CAD6190787.1"/>
    </source>
</evidence>
<dbReference type="Pfam" id="PF07162">
    <property type="entry name" value="B9-C2"/>
    <property type="match status" value="1"/>
</dbReference>
<dbReference type="AlphaFoldDB" id="A0A8S1H5V3"/>
<sequence length="148" mass="17128">MAELFISGQIESADGFGDNRVSCRWQLQMGGGWRVVQGETEGQTQTDLPSVYEEAFFGHPIDLHLATNTIQGWPRLTLQMWHHDHYSRQDIAGYGTVFLPTTSGSHEVRKSEKWLEHFLMFYMSLFLEDSRNNSLLFEKIYLKVNENP</sequence>
<keyword evidence="3" id="KW-0970">Cilium biogenesis/degradation</keyword>
<dbReference type="PANTHER" id="PTHR12968">
    <property type="entry name" value="B9 DOMAIN-CONTAINING"/>
    <property type="match status" value="1"/>
</dbReference>
<dbReference type="GO" id="GO:0036038">
    <property type="term" value="C:MKS complex"/>
    <property type="evidence" value="ECO:0007669"/>
    <property type="project" value="TreeGrafter"/>
</dbReference>
<keyword evidence="9" id="KW-1185">Reference proteome</keyword>
<dbReference type="InterPro" id="IPR010796">
    <property type="entry name" value="C2_B9-type_dom"/>
</dbReference>
<evidence type="ECO:0000313" key="9">
    <source>
        <dbReference type="Proteomes" id="UP000835052"/>
    </source>
</evidence>
<evidence type="ECO:0000256" key="5">
    <source>
        <dbReference type="ARBA" id="ARBA00023273"/>
    </source>
</evidence>
<dbReference type="PROSITE" id="PS51381">
    <property type="entry name" value="C2_B9"/>
    <property type="match status" value="1"/>
</dbReference>
<evidence type="ECO:0000256" key="1">
    <source>
        <dbReference type="ARBA" id="ARBA00004120"/>
    </source>
</evidence>
<dbReference type="GO" id="GO:0060271">
    <property type="term" value="P:cilium assembly"/>
    <property type="evidence" value="ECO:0007669"/>
    <property type="project" value="TreeGrafter"/>
</dbReference>
<evidence type="ECO:0000256" key="6">
    <source>
        <dbReference type="ARBA" id="ARBA00038411"/>
    </source>
</evidence>
<protein>
    <recommendedName>
        <fullName evidence="7">B9 domain-containing protein 2</fullName>
    </recommendedName>
</protein>
<name>A0A8S1H5V3_9PELO</name>
<evidence type="ECO:0000256" key="7">
    <source>
        <dbReference type="ARBA" id="ARBA00039272"/>
    </source>
</evidence>
<comment type="subcellular location">
    <subcellularLocation>
        <location evidence="1">Cytoplasm</location>
        <location evidence="1">Cytoskeleton</location>
        <location evidence="1">Cilium basal body</location>
    </subcellularLocation>
</comment>
<keyword evidence="5" id="KW-0966">Cell projection</keyword>
<organism evidence="8 9">
    <name type="scientific">Caenorhabditis auriculariae</name>
    <dbReference type="NCBI Taxonomy" id="2777116"/>
    <lineage>
        <taxon>Eukaryota</taxon>
        <taxon>Metazoa</taxon>
        <taxon>Ecdysozoa</taxon>
        <taxon>Nematoda</taxon>
        <taxon>Chromadorea</taxon>
        <taxon>Rhabditida</taxon>
        <taxon>Rhabditina</taxon>
        <taxon>Rhabditomorpha</taxon>
        <taxon>Rhabditoidea</taxon>
        <taxon>Rhabditidae</taxon>
        <taxon>Peloderinae</taxon>
        <taxon>Caenorhabditis</taxon>
    </lineage>
</organism>
<evidence type="ECO:0000256" key="4">
    <source>
        <dbReference type="ARBA" id="ARBA00023212"/>
    </source>
</evidence>
<dbReference type="EMBL" id="CAJGYM010000017">
    <property type="protein sequence ID" value="CAD6190787.1"/>
    <property type="molecule type" value="Genomic_DNA"/>
</dbReference>